<evidence type="ECO:0000256" key="1">
    <source>
        <dbReference type="SAM" id="Phobius"/>
    </source>
</evidence>
<proteinExistence type="predicted"/>
<dbReference type="Proteomes" id="UP000807371">
    <property type="component" value="Unassembled WGS sequence"/>
</dbReference>
<keyword evidence="1" id="KW-0472">Membrane</keyword>
<accession>A0ABS0NL77</accession>
<dbReference type="RefSeq" id="WP_197989346.1">
    <property type="nucleotide sequence ID" value="NZ_JACYXC010000001.1"/>
</dbReference>
<gene>
    <name evidence="2" type="ORF">IHE55_14085</name>
</gene>
<dbReference type="Pfam" id="PF08592">
    <property type="entry name" value="Anthrone_oxy"/>
    <property type="match status" value="1"/>
</dbReference>
<sequence length="168" mass="17639">MSALVRGGTLIAATVATGLSAGLFHAFACAVMPGLRKAGDRTFVETMQRINVAIVNGWFLATFLGALLLTGAAVVCHLPAGAGRRVLPWLIAALALYLAMFVITVAVNIPLNDELAAAGAVERIADPAAVRERFEAVWVRWNTVRAVLSAAAFACLTWALVLHGRTTG</sequence>
<dbReference type="InterPro" id="IPR013901">
    <property type="entry name" value="Anthrone_oxy"/>
</dbReference>
<keyword evidence="1" id="KW-0812">Transmembrane</keyword>
<feature type="transmembrane region" description="Helical" evidence="1">
    <location>
        <begin position="143"/>
        <end position="162"/>
    </location>
</feature>
<comment type="caution">
    <text evidence="2">The sequence shown here is derived from an EMBL/GenBank/DDBJ whole genome shotgun (WGS) entry which is preliminary data.</text>
</comment>
<keyword evidence="3" id="KW-1185">Reference proteome</keyword>
<evidence type="ECO:0000313" key="3">
    <source>
        <dbReference type="Proteomes" id="UP000807371"/>
    </source>
</evidence>
<feature type="transmembrane region" description="Helical" evidence="1">
    <location>
        <begin position="87"/>
        <end position="109"/>
    </location>
</feature>
<dbReference type="EMBL" id="JACYXC010000001">
    <property type="protein sequence ID" value="MBH5335854.1"/>
    <property type="molecule type" value="Genomic_DNA"/>
</dbReference>
<organism evidence="2 3">
    <name type="scientific">Streptomyces pactum</name>
    <dbReference type="NCBI Taxonomy" id="68249"/>
    <lineage>
        <taxon>Bacteria</taxon>
        <taxon>Bacillati</taxon>
        <taxon>Actinomycetota</taxon>
        <taxon>Actinomycetes</taxon>
        <taxon>Kitasatosporales</taxon>
        <taxon>Streptomycetaceae</taxon>
        <taxon>Streptomyces</taxon>
    </lineage>
</organism>
<reference evidence="2 3" key="1">
    <citation type="submission" date="2020-09" db="EMBL/GenBank/DDBJ databases">
        <title>Biosynthesis of the nuclear factor of activated T cells inhibitor NFAT-133 and its congeners in Streptomyces pactum.</title>
        <authorList>
            <person name="Zhou W."/>
            <person name="Posri P."/>
            <person name="Abugrain M.E."/>
            <person name="Weisberg A.J."/>
            <person name="Chang J.H."/>
            <person name="Mahmud T."/>
        </authorList>
    </citation>
    <scope>NUCLEOTIDE SEQUENCE [LARGE SCALE GENOMIC DNA]</scope>
    <source>
        <strain evidence="2 3">ATCC 27456</strain>
    </source>
</reference>
<evidence type="ECO:0000313" key="2">
    <source>
        <dbReference type="EMBL" id="MBH5335854.1"/>
    </source>
</evidence>
<name>A0ABS0NL77_9ACTN</name>
<protein>
    <submittedName>
        <fullName evidence="2">DUF1772 domain-containing protein</fullName>
    </submittedName>
</protein>
<feature type="transmembrane region" description="Helical" evidence="1">
    <location>
        <begin position="50"/>
        <end position="75"/>
    </location>
</feature>
<keyword evidence="1" id="KW-1133">Transmembrane helix</keyword>